<reference evidence="2" key="1">
    <citation type="submission" date="2021-01" db="EMBL/GenBank/DDBJ databases">
        <authorList>
            <person name="Bezrukov I."/>
        </authorList>
    </citation>
    <scope>NUCLEOTIDE SEQUENCE</scope>
</reference>
<organism evidence="2 3">
    <name type="scientific">Arabidopsis arenosa</name>
    <name type="common">Sand rock-cress</name>
    <name type="synonym">Cardaminopsis arenosa</name>
    <dbReference type="NCBI Taxonomy" id="38785"/>
    <lineage>
        <taxon>Eukaryota</taxon>
        <taxon>Viridiplantae</taxon>
        <taxon>Streptophyta</taxon>
        <taxon>Embryophyta</taxon>
        <taxon>Tracheophyta</taxon>
        <taxon>Spermatophyta</taxon>
        <taxon>Magnoliopsida</taxon>
        <taxon>eudicotyledons</taxon>
        <taxon>Gunneridae</taxon>
        <taxon>Pentapetalae</taxon>
        <taxon>rosids</taxon>
        <taxon>malvids</taxon>
        <taxon>Brassicales</taxon>
        <taxon>Brassicaceae</taxon>
        <taxon>Camelineae</taxon>
        <taxon>Arabidopsis</taxon>
    </lineage>
</organism>
<protein>
    <recommendedName>
        <fullName evidence="4">Zinc finger GRF-type domain-containing protein</fullName>
    </recommendedName>
</protein>
<evidence type="ECO:0008006" key="4">
    <source>
        <dbReference type="Google" id="ProtNLM"/>
    </source>
</evidence>
<proteinExistence type="predicted"/>
<sequence length="168" mass="19131">MSSSNSAISMDRRTVGRNNREGGIPRKCHCGAPPIVRNSLGREYPGRRYYTCEMGEDGGAHIGKWWDEAMMEEATILMLEMEDETDRMQRSKIEKIRKNIQTHREEMEHLYDLHGEHQTAVAMMKEVIVKKSDVMGVKAMKAEIAKKSDGIAVELRNMFLSSVQLDGN</sequence>
<dbReference type="Proteomes" id="UP000682877">
    <property type="component" value="Chromosome 3"/>
</dbReference>
<dbReference type="EMBL" id="LR999453">
    <property type="protein sequence ID" value="CAE5977731.1"/>
    <property type="molecule type" value="Genomic_DNA"/>
</dbReference>
<name>A0A8S2A4F1_ARAAE</name>
<accession>A0A8S2A4F1</accession>
<dbReference type="AlphaFoldDB" id="A0A8S2A4F1"/>
<gene>
    <name evidence="2" type="ORF">AARE701A_LOCUS8396</name>
</gene>
<feature type="compositionally biased region" description="Basic and acidic residues" evidence="1">
    <location>
        <begin position="10"/>
        <end position="24"/>
    </location>
</feature>
<feature type="region of interest" description="Disordered" evidence="1">
    <location>
        <begin position="1"/>
        <end position="24"/>
    </location>
</feature>
<evidence type="ECO:0000313" key="2">
    <source>
        <dbReference type="EMBL" id="CAE5977731.1"/>
    </source>
</evidence>
<keyword evidence="3" id="KW-1185">Reference proteome</keyword>
<evidence type="ECO:0000256" key="1">
    <source>
        <dbReference type="SAM" id="MobiDB-lite"/>
    </source>
</evidence>
<dbReference type="PANTHER" id="PTHR33248">
    <property type="entry name" value="ZINC ION-BINDING PROTEIN"/>
    <property type="match status" value="1"/>
</dbReference>
<evidence type="ECO:0000313" key="3">
    <source>
        <dbReference type="Proteomes" id="UP000682877"/>
    </source>
</evidence>